<dbReference type="PANTHER" id="PTHR23537">
    <property type="match status" value="1"/>
</dbReference>
<dbReference type="GeneID" id="76462825"/>
<feature type="transmembrane region" description="Helical" evidence="4">
    <location>
        <begin position="74"/>
        <end position="93"/>
    </location>
</feature>
<feature type="transmembrane region" description="Helical" evidence="4">
    <location>
        <begin position="297"/>
        <end position="320"/>
    </location>
</feature>
<evidence type="ECO:0000256" key="1">
    <source>
        <dbReference type="ARBA" id="ARBA00022692"/>
    </source>
</evidence>
<dbReference type="AlphaFoldDB" id="A1WRG9"/>
<feature type="transmembrane region" description="Helical" evidence="4">
    <location>
        <begin position="41"/>
        <end position="62"/>
    </location>
</feature>
<dbReference type="GO" id="GO:0005886">
    <property type="term" value="C:plasma membrane"/>
    <property type="evidence" value="ECO:0007669"/>
    <property type="project" value="TreeGrafter"/>
</dbReference>
<reference evidence="7" key="1">
    <citation type="submission" date="2006-12" db="EMBL/GenBank/DDBJ databases">
        <title>Complete sequence of chromosome 1 of Verminephrobacter eiseniae EF01-2.</title>
        <authorList>
            <person name="Copeland A."/>
            <person name="Lucas S."/>
            <person name="Lapidus A."/>
            <person name="Barry K."/>
            <person name="Detter J.C."/>
            <person name="Glavina del Rio T."/>
            <person name="Dalin E."/>
            <person name="Tice H."/>
            <person name="Pitluck S."/>
            <person name="Chertkov O."/>
            <person name="Brettin T."/>
            <person name="Bruce D."/>
            <person name="Han C."/>
            <person name="Tapia R."/>
            <person name="Gilna P."/>
            <person name="Schmutz J."/>
            <person name="Larimer F."/>
            <person name="Land M."/>
            <person name="Hauser L."/>
            <person name="Kyrpides N."/>
            <person name="Kim E."/>
            <person name="Stahl D."/>
            <person name="Richardson P."/>
        </authorList>
    </citation>
    <scope>NUCLEOTIDE SEQUENCE [LARGE SCALE GENOMIC DNA]</scope>
    <source>
        <strain evidence="7">EF01-2</strain>
    </source>
</reference>
<feature type="transmembrane region" description="Helical" evidence="4">
    <location>
        <begin position="332"/>
        <end position="351"/>
    </location>
</feature>
<proteinExistence type="predicted"/>
<dbReference type="InterPro" id="IPR036259">
    <property type="entry name" value="MFS_trans_sf"/>
</dbReference>
<dbReference type="GO" id="GO:0022857">
    <property type="term" value="F:transmembrane transporter activity"/>
    <property type="evidence" value="ECO:0007669"/>
    <property type="project" value="InterPro"/>
</dbReference>
<feature type="transmembrane region" description="Helical" evidence="4">
    <location>
        <begin position="246"/>
        <end position="267"/>
    </location>
</feature>
<accession>A1WRG9</accession>
<evidence type="ECO:0000256" key="4">
    <source>
        <dbReference type="SAM" id="Phobius"/>
    </source>
</evidence>
<evidence type="ECO:0000256" key="3">
    <source>
        <dbReference type="ARBA" id="ARBA00023136"/>
    </source>
</evidence>
<evidence type="ECO:0000313" key="7">
    <source>
        <dbReference type="Proteomes" id="UP000000374"/>
    </source>
</evidence>
<organism evidence="6 7">
    <name type="scientific">Verminephrobacter eiseniae (strain EF01-2)</name>
    <dbReference type="NCBI Taxonomy" id="391735"/>
    <lineage>
        <taxon>Bacteria</taxon>
        <taxon>Pseudomonadati</taxon>
        <taxon>Pseudomonadota</taxon>
        <taxon>Betaproteobacteria</taxon>
        <taxon>Burkholderiales</taxon>
        <taxon>Comamonadaceae</taxon>
        <taxon>Verminephrobacter</taxon>
    </lineage>
</organism>
<keyword evidence="2 4" id="KW-1133">Transmembrane helix</keyword>
<keyword evidence="3 4" id="KW-0472">Membrane</keyword>
<dbReference type="Proteomes" id="UP000000374">
    <property type="component" value="Chromosome"/>
</dbReference>
<evidence type="ECO:0000313" key="6">
    <source>
        <dbReference type="EMBL" id="ABM60226.1"/>
    </source>
</evidence>
<feature type="domain" description="Major facilitator superfamily (MFS) profile" evidence="5">
    <location>
        <begin position="4"/>
        <end position="387"/>
    </location>
</feature>
<feature type="transmembrane region" description="Helical" evidence="4">
    <location>
        <begin position="211"/>
        <end position="234"/>
    </location>
</feature>
<dbReference type="HOGENOM" id="CLU_703872_0_0_4"/>
<evidence type="ECO:0000256" key="2">
    <source>
        <dbReference type="ARBA" id="ARBA00022989"/>
    </source>
</evidence>
<dbReference type="Pfam" id="PF06779">
    <property type="entry name" value="MFS_4"/>
    <property type="match status" value="1"/>
</dbReference>
<dbReference type="PANTHER" id="PTHR23537:SF1">
    <property type="entry name" value="SUGAR TRANSPORTER"/>
    <property type="match status" value="1"/>
</dbReference>
<feature type="transmembrane region" description="Helical" evidence="4">
    <location>
        <begin position="170"/>
        <end position="190"/>
    </location>
</feature>
<dbReference type="KEGG" id="vei:Veis_4528"/>
<keyword evidence="7" id="KW-1185">Reference proteome</keyword>
<name>A1WRG9_VEREI</name>
<sequence length="392" mass="40485">MNTGRLILPLAAAALAVDIGVTRLGFGLTLPAMKAELPGTFGLYGMIATLHLGSYLVGSMLAPLVLRRLGWRSVFVWAHLLVALGLVVQAQAASVEMLAAVRVFLGLSTGLGVLSALGASLESVEPRRWMLVSAVIWTGVALGMVISAPAGSWALEQTGRWRTVSMVCAAPALVIAVLAGLVPFPPYAAARAGAHKVRMIDGLRQLRDSTYLLVAYALYGFAYFVYATFALTRLVQGLAGTLTSAAWLWTAFGVTAAVGSLAMPLLMRGRLRPHAMTATVAIGALGALASLGTGNGFAIASAMLVGLGLTAAPAVASAYARERVDADVGPSALAVATIACAAGQMAGPVLTGVVIDVFGIESMAVLVLVGYALATVFAKLDQLHQMRMHQSS</sequence>
<dbReference type="SUPFAM" id="SSF103473">
    <property type="entry name" value="MFS general substrate transporter"/>
    <property type="match status" value="1"/>
</dbReference>
<feature type="transmembrane region" description="Helical" evidence="4">
    <location>
        <begin position="274"/>
        <end position="291"/>
    </location>
</feature>
<keyword evidence="1 4" id="KW-0812">Transmembrane</keyword>
<dbReference type="eggNOG" id="COG2814">
    <property type="taxonomic scope" value="Bacteria"/>
</dbReference>
<dbReference type="EMBL" id="CP000542">
    <property type="protein sequence ID" value="ABM60226.1"/>
    <property type="molecule type" value="Genomic_DNA"/>
</dbReference>
<feature type="transmembrane region" description="Helical" evidence="4">
    <location>
        <begin position="99"/>
        <end position="117"/>
    </location>
</feature>
<protein>
    <submittedName>
        <fullName evidence="6">Major facilitator superfamily MFS_1</fullName>
    </submittedName>
</protein>
<dbReference type="PROSITE" id="PS50850">
    <property type="entry name" value="MFS"/>
    <property type="match status" value="1"/>
</dbReference>
<dbReference type="InterPro" id="IPR010645">
    <property type="entry name" value="MFS_4"/>
</dbReference>
<dbReference type="Gene3D" id="1.20.1250.20">
    <property type="entry name" value="MFS general substrate transporter like domains"/>
    <property type="match status" value="1"/>
</dbReference>
<dbReference type="OrthoDB" id="9797953at2"/>
<dbReference type="RefSeq" id="WP_011812210.1">
    <property type="nucleotide sequence ID" value="NC_008786.1"/>
</dbReference>
<feature type="transmembrane region" description="Helical" evidence="4">
    <location>
        <begin position="129"/>
        <end position="150"/>
    </location>
</feature>
<dbReference type="InterPro" id="IPR020846">
    <property type="entry name" value="MFS_dom"/>
</dbReference>
<gene>
    <name evidence="6" type="ordered locus">Veis_4528</name>
</gene>
<dbReference type="STRING" id="391735.Veis_4528"/>
<evidence type="ECO:0000259" key="5">
    <source>
        <dbReference type="PROSITE" id="PS50850"/>
    </source>
</evidence>
<feature type="transmembrane region" description="Helical" evidence="4">
    <location>
        <begin position="357"/>
        <end position="378"/>
    </location>
</feature>